<dbReference type="RefSeq" id="WP_085393588.1">
    <property type="nucleotide sequence ID" value="NZ_JAHOMQ010000004.1"/>
</dbReference>
<reference evidence="1" key="2">
    <citation type="submission" date="2022-06" db="EMBL/GenBank/DDBJ databases">
        <title>Isolation of gut microbiota from human fecal samples.</title>
        <authorList>
            <person name="Pamer E.G."/>
            <person name="Barat B."/>
            <person name="Waligurski E."/>
            <person name="Medina S."/>
            <person name="Paddock L."/>
            <person name="Mostad J."/>
        </authorList>
    </citation>
    <scope>NUCLEOTIDE SEQUENCE</scope>
    <source>
        <strain evidence="1">SL.1.01</strain>
    </source>
</reference>
<dbReference type="Proteomes" id="UP001206013">
    <property type="component" value="Unassembled WGS sequence"/>
</dbReference>
<accession>A0A1X2YR81</accession>
<organism evidence="2 3">
    <name type="scientific">Bifidobacterium adolescentis</name>
    <dbReference type="NCBI Taxonomy" id="1680"/>
    <lineage>
        <taxon>Bacteria</taxon>
        <taxon>Bacillati</taxon>
        <taxon>Actinomycetota</taxon>
        <taxon>Actinomycetes</taxon>
        <taxon>Bifidobacteriales</taxon>
        <taxon>Bifidobacteriaceae</taxon>
        <taxon>Bifidobacterium</taxon>
    </lineage>
</organism>
<dbReference type="Proteomes" id="UP000193377">
    <property type="component" value="Unassembled WGS sequence"/>
</dbReference>
<dbReference type="EMBL" id="JANFYM010000011">
    <property type="protein sequence ID" value="MCQ4793637.1"/>
    <property type="molecule type" value="Genomic_DNA"/>
</dbReference>
<dbReference type="EMBL" id="LNKD01000008">
    <property type="protein sequence ID" value="OSG84675.1"/>
    <property type="molecule type" value="Genomic_DNA"/>
</dbReference>
<evidence type="ECO:0000313" key="3">
    <source>
        <dbReference type="Proteomes" id="UP000193377"/>
    </source>
</evidence>
<name>A0A1X2YR81_BIFAD</name>
<reference evidence="2 3" key="1">
    <citation type="journal article" date="2016" name="Sci. Rep.">
        <title>Evaluation of genetic diversity among strains of the human gut commensal Bifidobacterium adolescentis.</title>
        <authorList>
            <person name="Duranti S."/>
            <person name="Milani C."/>
            <person name="Lugli G.A."/>
            <person name="Mancabelli L."/>
            <person name="Turroni F."/>
            <person name="Ferrario C."/>
            <person name="Mangifesta M."/>
            <person name="Viappiani A."/>
            <person name="Sanchez B."/>
            <person name="Margolles A."/>
            <person name="van Sinderen D."/>
            <person name="Ventura M."/>
        </authorList>
    </citation>
    <scope>NUCLEOTIDE SEQUENCE [LARGE SCALE GENOMIC DNA]</scope>
    <source>
        <strain evidence="2 3">487B</strain>
    </source>
</reference>
<proteinExistence type="predicted"/>
<gene>
    <name evidence="2" type="ORF">B0487_2162</name>
    <name evidence="1" type="ORF">NE692_09260</name>
</gene>
<comment type="caution">
    <text evidence="2">The sequence shown here is derived from an EMBL/GenBank/DDBJ whole genome shotgun (WGS) entry which is preliminary data.</text>
</comment>
<evidence type="ECO:0000313" key="2">
    <source>
        <dbReference type="EMBL" id="OSG84675.1"/>
    </source>
</evidence>
<dbReference type="AlphaFoldDB" id="A0A1X2YR81"/>
<protein>
    <submittedName>
        <fullName evidence="2">Uncharacterized protein</fullName>
    </submittedName>
</protein>
<sequence>MTETLMDRRAVFMRISSESDLIGKASVKPDEDTIIRYNWRQAESMMDEIINHAEQNDGKAIIPFDSIVSVRSLDTCSQFILWRTDGRYLIGKLYESGEDYKYGMDDRDGYTAPTALRAKTASRWVKVKNIKSGDDFPFEKWYIEAYRHRARSKTPLDAALKNSHMNVMFVYKEEGKEDA</sequence>
<evidence type="ECO:0000313" key="1">
    <source>
        <dbReference type="EMBL" id="MCQ4793637.1"/>
    </source>
</evidence>